<name>A0A5J4NGB4_9TREM</name>
<feature type="transmembrane region" description="Helical" evidence="1">
    <location>
        <begin position="7"/>
        <end position="31"/>
    </location>
</feature>
<feature type="transmembrane region" description="Helical" evidence="1">
    <location>
        <begin position="37"/>
        <end position="59"/>
    </location>
</feature>
<dbReference type="AlphaFoldDB" id="A0A5J4NGB4"/>
<protein>
    <recommendedName>
        <fullName evidence="4">G-protein coupled receptors family 1 profile domain-containing protein</fullName>
    </recommendedName>
</protein>
<comment type="caution">
    <text evidence="2">The sequence shown here is derived from an EMBL/GenBank/DDBJ whole genome shotgun (WGS) entry which is preliminary data.</text>
</comment>
<dbReference type="Gene3D" id="1.20.1070.10">
    <property type="entry name" value="Rhodopsin 7-helix transmembrane proteins"/>
    <property type="match status" value="1"/>
</dbReference>
<keyword evidence="3" id="KW-1185">Reference proteome</keyword>
<dbReference type="Proteomes" id="UP000324629">
    <property type="component" value="Unassembled WGS sequence"/>
</dbReference>
<feature type="transmembrane region" description="Helical" evidence="1">
    <location>
        <begin position="219"/>
        <end position="240"/>
    </location>
</feature>
<evidence type="ECO:0000313" key="3">
    <source>
        <dbReference type="Proteomes" id="UP000324629"/>
    </source>
</evidence>
<feature type="transmembrane region" description="Helical" evidence="1">
    <location>
        <begin position="260"/>
        <end position="285"/>
    </location>
</feature>
<reference evidence="2 3" key="1">
    <citation type="journal article" date="2019" name="Gigascience">
        <title>Whole-genome sequence of the oriental lung fluke Paragonimus westermani.</title>
        <authorList>
            <person name="Oey H."/>
            <person name="Zakrzewski M."/>
            <person name="Narain K."/>
            <person name="Devi K.R."/>
            <person name="Agatsuma T."/>
            <person name="Nawaratna S."/>
            <person name="Gobert G.N."/>
            <person name="Jones M.K."/>
            <person name="Ragan M.A."/>
            <person name="McManus D.P."/>
            <person name="Krause L."/>
        </authorList>
    </citation>
    <scope>NUCLEOTIDE SEQUENCE [LARGE SCALE GENOMIC DNA]</scope>
    <source>
        <strain evidence="2 3">IND2009</strain>
    </source>
</reference>
<feature type="transmembrane region" description="Helical" evidence="1">
    <location>
        <begin position="124"/>
        <end position="143"/>
    </location>
</feature>
<feature type="transmembrane region" description="Helical" evidence="1">
    <location>
        <begin position="175"/>
        <end position="198"/>
    </location>
</feature>
<keyword evidence="1" id="KW-0812">Transmembrane</keyword>
<dbReference type="SUPFAM" id="SSF81321">
    <property type="entry name" value="Family A G protein-coupled receptor-like"/>
    <property type="match status" value="1"/>
</dbReference>
<dbReference type="CDD" id="cd00637">
    <property type="entry name" value="7tm_classA_rhodopsin-like"/>
    <property type="match status" value="1"/>
</dbReference>
<sequence length="296" mass="33868">MLAEHPYISILTNVFSLIGIYDNFLIFGILLETKFGSQWSSILLCNQCFFAGFACSIVLTTNLSKLDARTTVKFIDVILCYLTSHLSVFWLAEILYVHNLVCLTIERVIAIWCPICYRSSQKLLITLTYVYLSIMVLFLYTPLTLNREFYSNGTCGLADDPKAPWRELILRIHTYLWFVLIYAAPALVMFCNNIIIIRKLRQKQISFSWTSSEGVLSNPVTRLSMTTVVLVLLHLTFYAYDSIKTLRLHVNNIKCEAGSSTFNSGVLVILVGFSLNPCVLLLMNAELKRRFTKMKY</sequence>
<dbReference type="PANTHER" id="PTHR45698">
    <property type="entry name" value="TRACE AMINE-ASSOCIATED RECEPTOR 19N-RELATED"/>
    <property type="match status" value="1"/>
</dbReference>
<dbReference type="PANTHER" id="PTHR45698:SF1">
    <property type="entry name" value="TRACE AMINE-ASSOCIATED RECEPTOR 13C-LIKE"/>
    <property type="match status" value="1"/>
</dbReference>
<proteinExistence type="predicted"/>
<evidence type="ECO:0008006" key="4">
    <source>
        <dbReference type="Google" id="ProtNLM"/>
    </source>
</evidence>
<accession>A0A5J4NGB4</accession>
<organism evidence="2 3">
    <name type="scientific">Paragonimus westermani</name>
    <dbReference type="NCBI Taxonomy" id="34504"/>
    <lineage>
        <taxon>Eukaryota</taxon>
        <taxon>Metazoa</taxon>
        <taxon>Spiralia</taxon>
        <taxon>Lophotrochozoa</taxon>
        <taxon>Platyhelminthes</taxon>
        <taxon>Trematoda</taxon>
        <taxon>Digenea</taxon>
        <taxon>Plagiorchiida</taxon>
        <taxon>Troglotremata</taxon>
        <taxon>Troglotrematidae</taxon>
        <taxon>Paragonimus</taxon>
    </lineage>
</organism>
<dbReference type="EMBL" id="QNGE01003131">
    <property type="protein sequence ID" value="KAA3674470.1"/>
    <property type="molecule type" value="Genomic_DNA"/>
</dbReference>
<keyword evidence="1" id="KW-1133">Transmembrane helix</keyword>
<evidence type="ECO:0000313" key="2">
    <source>
        <dbReference type="EMBL" id="KAA3674470.1"/>
    </source>
</evidence>
<keyword evidence="1" id="KW-0472">Membrane</keyword>
<evidence type="ECO:0000256" key="1">
    <source>
        <dbReference type="SAM" id="Phobius"/>
    </source>
</evidence>
<gene>
    <name evidence="2" type="ORF">DEA37_0012216</name>
</gene>